<dbReference type="PRINTS" id="PR00320">
    <property type="entry name" value="GPROTEINBRPT"/>
</dbReference>
<name>A0A9W8G8X0_9FUNG</name>
<dbReference type="GO" id="GO:0005737">
    <property type="term" value="C:cytoplasm"/>
    <property type="evidence" value="ECO:0007669"/>
    <property type="project" value="UniProtKB-SubCell"/>
</dbReference>
<protein>
    <submittedName>
        <fullName evidence="9">WD repeat protein Lub1</fullName>
    </submittedName>
</protein>
<dbReference type="PANTHER" id="PTHR19849:SF0">
    <property type="entry name" value="PHOSPHOLIPASE A-2-ACTIVATING PROTEIN"/>
    <property type="match status" value="1"/>
</dbReference>
<evidence type="ECO:0000256" key="5">
    <source>
        <dbReference type="PROSITE-ProRule" id="PRU00221"/>
    </source>
</evidence>
<evidence type="ECO:0000256" key="2">
    <source>
        <dbReference type="ARBA" id="ARBA00022490"/>
    </source>
</evidence>
<dbReference type="Gene3D" id="2.130.10.10">
    <property type="entry name" value="YVTN repeat-like/Quinoprotein amine dehydrogenase"/>
    <property type="match status" value="1"/>
</dbReference>
<dbReference type="SMART" id="SM00320">
    <property type="entry name" value="WD40"/>
    <property type="match status" value="7"/>
</dbReference>
<dbReference type="PROSITE" id="PS50294">
    <property type="entry name" value="WD_REPEATS_REGION"/>
    <property type="match status" value="2"/>
</dbReference>
<comment type="caution">
    <text evidence="9">The sequence shown here is derived from an EMBL/GenBank/DDBJ whole genome shotgun (WGS) entry which is preliminary data.</text>
</comment>
<keyword evidence="3 5" id="KW-0853">WD repeat</keyword>
<keyword evidence="2" id="KW-0963">Cytoplasm</keyword>
<dbReference type="GO" id="GO:0010992">
    <property type="term" value="P:ubiquitin recycling"/>
    <property type="evidence" value="ECO:0007669"/>
    <property type="project" value="TreeGrafter"/>
</dbReference>
<evidence type="ECO:0000259" key="7">
    <source>
        <dbReference type="PROSITE" id="PS51394"/>
    </source>
</evidence>
<evidence type="ECO:0000256" key="3">
    <source>
        <dbReference type="ARBA" id="ARBA00022574"/>
    </source>
</evidence>
<dbReference type="CDD" id="cd00200">
    <property type="entry name" value="WD40"/>
    <property type="match status" value="1"/>
</dbReference>
<dbReference type="Pfam" id="PF00400">
    <property type="entry name" value="WD40"/>
    <property type="match status" value="5"/>
</dbReference>
<dbReference type="GO" id="GO:0043161">
    <property type="term" value="P:proteasome-mediated ubiquitin-dependent protein catabolic process"/>
    <property type="evidence" value="ECO:0007669"/>
    <property type="project" value="TreeGrafter"/>
</dbReference>
<dbReference type="InterPro" id="IPR013535">
    <property type="entry name" value="PUL_dom"/>
</dbReference>
<feature type="repeat" description="WD" evidence="5">
    <location>
        <begin position="182"/>
        <end position="215"/>
    </location>
</feature>
<feature type="repeat" description="WD" evidence="5">
    <location>
        <begin position="55"/>
        <end position="92"/>
    </location>
</feature>
<dbReference type="Proteomes" id="UP001151518">
    <property type="component" value="Unassembled WGS sequence"/>
</dbReference>
<dbReference type="InterPro" id="IPR015943">
    <property type="entry name" value="WD40/YVTN_repeat-like_dom_sf"/>
</dbReference>
<dbReference type="Pfam" id="PF09070">
    <property type="entry name" value="PFU"/>
    <property type="match status" value="1"/>
</dbReference>
<dbReference type="GO" id="GO:0043130">
    <property type="term" value="F:ubiquitin binding"/>
    <property type="evidence" value="ECO:0007669"/>
    <property type="project" value="TreeGrafter"/>
</dbReference>
<dbReference type="InterPro" id="IPR001680">
    <property type="entry name" value="WD40_rpt"/>
</dbReference>
<evidence type="ECO:0000256" key="4">
    <source>
        <dbReference type="ARBA" id="ARBA00022737"/>
    </source>
</evidence>
<evidence type="ECO:0000256" key="6">
    <source>
        <dbReference type="SAM" id="MobiDB-lite"/>
    </source>
</evidence>
<dbReference type="PROSITE" id="PS51396">
    <property type="entry name" value="PUL"/>
    <property type="match status" value="1"/>
</dbReference>
<feature type="region of interest" description="Disordered" evidence="6">
    <location>
        <begin position="458"/>
        <end position="503"/>
    </location>
</feature>
<dbReference type="InterPro" id="IPR020472">
    <property type="entry name" value="WD40_PAC1"/>
</dbReference>
<dbReference type="InterPro" id="IPR015155">
    <property type="entry name" value="PFU"/>
</dbReference>
<proteinExistence type="predicted"/>
<dbReference type="InterPro" id="IPR038122">
    <property type="entry name" value="PFU_sf"/>
</dbReference>
<dbReference type="AlphaFoldDB" id="A0A9W8G8X0"/>
<feature type="repeat" description="WD" evidence="5">
    <location>
        <begin position="103"/>
        <end position="134"/>
    </location>
</feature>
<dbReference type="SUPFAM" id="SSF50978">
    <property type="entry name" value="WD40 repeat-like"/>
    <property type="match status" value="1"/>
</dbReference>
<feature type="repeat" description="WD" evidence="5">
    <location>
        <begin position="11"/>
        <end position="42"/>
    </location>
</feature>
<dbReference type="OrthoDB" id="10265988at2759"/>
<gene>
    <name evidence="9" type="primary">lub1</name>
    <name evidence="9" type="ORF">GGI25_002275</name>
</gene>
<accession>A0A9W8G8X0</accession>
<feature type="domain" description="PFU" evidence="7">
    <location>
        <begin position="358"/>
        <end position="453"/>
    </location>
</feature>
<dbReference type="Gene3D" id="3.10.20.870">
    <property type="entry name" value="PFU (PLAA family ubiquitin binding), C-terminal domain"/>
    <property type="match status" value="1"/>
</dbReference>
<evidence type="ECO:0000313" key="10">
    <source>
        <dbReference type="Proteomes" id="UP001151518"/>
    </source>
</evidence>
<evidence type="ECO:0000256" key="1">
    <source>
        <dbReference type="ARBA" id="ARBA00004496"/>
    </source>
</evidence>
<reference evidence="9" key="1">
    <citation type="submission" date="2022-07" db="EMBL/GenBank/DDBJ databases">
        <title>Phylogenomic reconstructions and comparative analyses of Kickxellomycotina fungi.</title>
        <authorList>
            <person name="Reynolds N.K."/>
            <person name="Stajich J.E."/>
            <person name="Barry K."/>
            <person name="Grigoriev I.V."/>
            <person name="Crous P."/>
            <person name="Smith M.E."/>
        </authorList>
    </citation>
    <scope>NUCLEOTIDE SEQUENCE</scope>
    <source>
        <strain evidence="9">NRRL 3115</strain>
    </source>
</reference>
<dbReference type="EMBL" id="JANBTW010000020">
    <property type="protein sequence ID" value="KAJ2678481.1"/>
    <property type="molecule type" value="Genomic_DNA"/>
</dbReference>
<feature type="domain" description="PUL" evidence="8">
    <location>
        <begin position="500"/>
        <end position="776"/>
    </location>
</feature>
<sequence length="779" mass="83418">MLSSYKLSAVLSGHSSDVRGLAAQGSDVLISASQDGTGRIWKRVGPNEFAEDSILIGHKGYVRAVAVIPPTSDNPNEMVATGGDDYSICLWDPSDFSQPSSKLTGHTGNVCALSVSADGKTIVSGSWDGSAKVWVDGVCKRTLTINKLTVWAVLILEDGSVITASADKSISRWQNGIVTQTYSGHTDCVRALAPLSGGRFASAANDNTVRIWSLDGKCQSVLHGHTAFIYTLAVMPNGSIVSGGEDRTIRVWKDEELEHTIYVPSTSVWNVTALDNGDIACATSDGLVRVFTLDKTRLASESNASFFAGANSAFVMNKKTMGDYHPGMLLDPSRLDKSGDENEQVVLVKSGPVVEMYQWDQDSRKWNQVGLIADAAGQTQKKLFDGKEYDYVFDVDIQEGVPPLKLPFNVTENPYSAAQKFLEKNELNMEHLDTVANFIVKNADGVVLGSGEQSYEDPFTGGSRYVPNQPSGGTGSSSSGHGDPFTGGNRYMPSGSASSSYTPPNDYVISKQGNVGAIIKKLTEFNSQLAQDAAARPTLLSDSQIQLIQNLESVGTSSCNFTEDMHKALLYPALNWPKDKKFPALDLLRLVIAASPIPALTIVDGKDLIECIGSATDIFDVFGAGSTKPLAKSDEINLMMGVRALANSFATKEGGDLVWKVHSRIIESLEDSWAKAISKSLITSISSLYLNLAIAATKRNDDDAGLNILSAASRFLNATDSPDAQLRLLNVFGVLSVKFQLCKDSARILGDTAVVILGIKGSTDSVKETAKQVGEFLSA</sequence>
<dbReference type="Gene3D" id="1.25.10.10">
    <property type="entry name" value="Leucine-rich Repeat Variant"/>
    <property type="match status" value="1"/>
</dbReference>
<keyword evidence="4" id="KW-0677">Repeat</keyword>
<comment type="subcellular location">
    <subcellularLocation>
        <location evidence="1">Cytoplasm</location>
    </subcellularLocation>
</comment>
<dbReference type="GO" id="GO:0005634">
    <property type="term" value="C:nucleus"/>
    <property type="evidence" value="ECO:0007669"/>
    <property type="project" value="TreeGrafter"/>
</dbReference>
<dbReference type="InterPro" id="IPR011989">
    <property type="entry name" value="ARM-like"/>
</dbReference>
<feature type="repeat" description="WD" evidence="5">
    <location>
        <begin position="222"/>
        <end position="253"/>
    </location>
</feature>
<dbReference type="PROSITE" id="PS51394">
    <property type="entry name" value="PFU"/>
    <property type="match status" value="1"/>
</dbReference>
<evidence type="ECO:0000313" key="9">
    <source>
        <dbReference type="EMBL" id="KAJ2678481.1"/>
    </source>
</evidence>
<evidence type="ECO:0000259" key="8">
    <source>
        <dbReference type="PROSITE" id="PS51396"/>
    </source>
</evidence>
<dbReference type="Pfam" id="PF08324">
    <property type="entry name" value="PUL"/>
    <property type="match status" value="1"/>
</dbReference>
<dbReference type="PROSITE" id="PS50082">
    <property type="entry name" value="WD_REPEATS_2"/>
    <property type="match status" value="5"/>
</dbReference>
<organism evidence="9 10">
    <name type="scientific">Coemansia spiralis</name>
    <dbReference type="NCBI Taxonomy" id="417178"/>
    <lineage>
        <taxon>Eukaryota</taxon>
        <taxon>Fungi</taxon>
        <taxon>Fungi incertae sedis</taxon>
        <taxon>Zoopagomycota</taxon>
        <taxon>Kickxellomycotina</taxon>
        <taxon>Kickxellomycetes</taxon>
        <taxon>Kickxellales</taxon>
        <taxon>Kickxellaceae</taxon>
        <taxon>Coemansia</taxon>
    </lineage>
</organism>
<dbReference type="InterPro" id="IPR036322">
    <property type="entry name" value="WD40_repeat_dom_sf"/>
</dbReference>
<dbReference type="PANTHER" id="PTHR19849">
    <property type="entry name" value="PHOSPHOLIPASE A-2-ACTIVATING PROTEIN"/>
    <property type="match status" value="1"/>
</dbReference>